<sequence>MDFNPCAYPHRDGIEMRDGLGDLKGFTLRHERIDGRVLHEAYAMFGDKIKYLDQHTDMWRAYGMIEMYYATQDYYGDYESLAGGFYMPEPGFVEANTF</sequence>
<evidence type="ECO:0000313" key="2">
    <source>
        <dbReference type="Proteomes" id="UP001500630"/>
    </source>
</evidence>
<dbReference type="EMBL" id="BAABDQ010000003">
    <property type="protein sequence ID" value="GAA3536976.1"/>
    <property type="molecule type" value="Genomic_DNA"/>
</dbReference>
<gene>
    <name evidence="1" type="ORF">GCM10022419_015990</name>
</gene>
<reference evidence="2" key="1">
    <citation type="journal article" date="2019" name="Int. J. Syst. Evol. Microbiol.">
        <title>The Global Catalogue of Microorganisms (GCM) 10K type strain sequencing project: providing services to taxonomists for standard genome sequencing and annotation.</title>
        <authorList>
            <consortium name="The Broad Institute Genomics Platform"/>
            <consortium name="The Broad Institute Genome Sequencing Center for Infectious Disease"/>
            <person name="Wu L."/>
            <person name="Ma J."/>
        </authorList>
    </citation>
    <scope>NUCLEOTIDE SEQUENCE [LARGE SCALE GENOMIC DNA]</scope>
    <source>
        <strain evidence="2">JCM 17326</strain>
    </source>
</reference>
<evidence type="ECO:0000313" key="1">
    <source>
        <dbReference type="EMBL" id="GAA3536976.1"/>
    </source>
</evidence>
<proteinExistence type="predicted"/>
<name>A0ABP6VMW4_9ACTN</name>
<accession>A0ABP6VMW4</accession>
<dbReference type="Proteomes" id="UP001500630">
    <property type="component" value="Unassembled WGS sequence"/>
</dbReference>
<dbReference type="RefSeq" id="WP_345559951.1">
    <property type="nucleotide sequence ID" value="NZ_BAABDQ010000003.1"/>
</dbReference>
<keyword evidence="2" id="KW-1185">Reference proteome</keyword>
<organism evidence="1 2">
    <name type="scientific">Nonomuraea rosea</name>
    <dbReference type="NCBI Taxonomy" id="638574"/>
    <lineage>
        <taxon>Bacteria</taxon>
        <taxon>Bacillati</taxon>
        <taxon>Actinomycetota</taxon>
        <taxon>Actinomycetes</taxon>
        <taxon>Streptosporangiales</taxon>
        <taxon>Streptosporangiaceae</taxon>
        <taxon>Nonomuraea</taxon>
    </lineage>
</organism>
<protein>
    <submittedName>
        <fullName evidence="1">Uncharacterized protein</fullName>
    </submittedName>
</protein>
<comment type="caution">
    <text evidence="1">The sequence shown here is derived from an EMBL/GenBank/DDBJ whole genome shotgun (WGS) entry which is preliminary data.</text>
</comment>